<evidence type="ECO:0000256" key="5">
    <source>
        <dbReference type="ARBA" id="ARBA00023242"/>
    </source>
</evidence>
<dbReference type="PANTHER" id="PTHR46481">
    <property type="entry name" value="ZINC FINGER BED DOMAIN-CONTAINING PROTEIN 4"/>
    <property type="match status" value="1"/>
</dbReference>
<proteinExistence type="predicted"/>
<dbReference type="OrthoDB" id="3250324at2759"/>
<evidence type="ECO:0000256" key="1">
    <source>
        <dbReference type="ARBA" id="ARBA00004123"/>
    </source>
</evidence>
<comment type="caution">
    <text evidence="8">The sequence shown here is derived from an EMBL/GenBank/DDBJ whole genome shotgun (WGS) entry which is preliminary data.</text>
</comment>
<organism evidence="8 9">
    <name type="scientific">Mycena sanguinolenta</name>
    <dbReference type="NCBI Taxonomy" id="230812"/>
    <lineage>
        <taxon>Eukaryota</taxon>
        <taxon>Fungi</taxon>
        <taxon>Dikarya</taxon>
        <taxon>Basidiomycota</taxon>
        <taxon>Agaricomycotina</taxon>
        <taxon>Agaricomycetes</taxon>
        <taxon>Agaricomycetidae</taxon>
        <taxon>Agaricales</taxon>
        <taxon>Marasmiineae</taxon>
        <taxon>Mycenaceae</taxon>
        <taxon>Mycena</taxon>
    </lineage>
</organism>
<dbReference type="InterPro" id="IPR008906">
    <property type="entry name" value="HATC_C_dom"/>
</dbReference>
<evidence type="ECO:0000256" key="2">
    <source>
        <dbReference type="ARBA" id="ARBA00022723"/>
    </source>
</evidence>
<protein>
    <submittedName>
        <fullName evidence="8">HAT family dimerization domain-containing protein</fullName>
    </submittedName>
</protein>
<dbReference type="Proteomes" id="UP000623467">
    <property type="component" value="Unassembled WGS sequence"/>
</dbReference>
<evidence type="ECO:0000256" key="3">
    <source>
        <dbReference type="ARBA" id="ARBA00022771"/>
    </source>
</evidence>
<feature type="region of interest" description="Disordered" evidence="6">
    <location>
        <begin position="256"/>
        <end position="275"/>
    </location>
</feature>
<dbReference type="GO" id="GO:0008270">
    <property type="term" value="F:zinc ion binding"/>
    <property type="evidence" value="ECO:0007669"/>
    <property type="project" value="UniProtKB-KW"/>
</dbReference>
<keyword evidence="3" id="KW-0863">Zinc-finger</keyword>
<keyword evidence="5" id="KW-0539">Nucleus</keyword>
<evidence type="ECO:0000259" key="7">
    <source>
        <dbReference type="Pfam" id="PF05699"/>
    </source>
</evidence>
<dbReference type="GO" id="GO:0046983">
    <property type="term" value="F:protein dimerization activity"/>
    <property type="evidence" value="ECO:0007669"/>
    <property type="project" value="InterPro"/>
</dbReference>
<name>A0A8H6X666_9AGAR</name>
<keyword evidence="9" id="KW-1185">Reference proteome</keyword>
<gene>
    <name evidence="8" type="ORF">MSAN_02372600</name>
</gene>
<keyword evidence="2" id="KW-0479">Metal-binding</keyword>
<dbReference type="GO" id="GO:0005634">
    <property type="term" value="C:nucleus"/>
    <property type="evidence" value="ECO:0007669"/>
    <property type="project" value="UniProtKB-SubCell"/>
</dbReference>
<dbReference type="AlphaFoldDB" id="A0A8H6X666"/>
<dbReference type="InterPro" id="IPR052035">
    <property type="entry name" value="ZnF_BED_domain_contain"/>
</dbReference>
<dbReference type="PANTHER" id="PTHR46481:SF10">
    <property type="entry name" value="ZINC FINGER BED DOMAIN-CONTAINING PROTEIN 39"/>
    <property type="match status" value="1"/>
</dbReference>
<dbReference type="SUPFAM" id="SSF53098">
    <property type="entry name" value="Ribonuclease H-like"/>
    <property type="match status" value="1"/>
</dbReference>
<evidence type="ECO:0000256" key="6">
    <source>
        <dbReference type="SAM" id="MobiDB-lite"/>
    </source>
</evidence>
<dbReference type="EMBL" id="JACAZH010000046">
    <property type="protein sequence ID" value="KAF7334741.1"/>
    <property type="molecule type" value="Genomic_DNA"/>
</dbReference>
<sequence length="876" mass="99665">MCIYDGVAHGEFSSQCLPAEEEVLKVLQTILLELRPQHNLCPVLSVHVELLLVQTKPHRHLLLQCRQGGGEANHNRHRQRMPLGRSESHWSTLSVETTLKKRHDLMMSSTMMKTPLLPVPILITIPIPVDAFPRPFANASIHLSTPASTIPACWSTCFPAAAATPQRHKSIWFCKRCVGLLRAEGTAVDAEKRVLILQRSANPHVGTTKFSTTTSTGVLRKHLYEHHLEAWVEGCDQLKIPITAKEAAPHVEQYRIRKNQKTGSTSTQEPGKKRTKFSQEAFVDAIVEWIVSDDQSINVAENQQLRNIFLMLRSELKDSDIPHRTKIRQRVMEIWDEHLDKLESEMAAAIGKISTTMDLWTDQKKRPFMAVTGHWLEATLVDTPSGPQYVLKLRTDLIGFLRVPGNHDGEHLATAFLYIIDRIGITSKLGWVTLDNASNNDTFMTWLEIELQKRKIPFRKLHRRIRCFPHIVNLAVKAVLSAITDMDFAAPEAEDFVPNPTAPQTVLDAIARDPIATVRTTIRASSLRRQYFSEVLKALQKKDLQLLRDVDTRWSSTLIMIERAILLREAIDRFLSDNQFQDLHKYKLNDKEWEALTVFKRILAVPHAFQQLLSAEGTPTLGDALPSFELMILRWEEQRVQYPETAHIVQQGIDKLEAYRERVEDVPAYILSMLINPAVKLSWFEKNRPEQVRTVKDLFLRELEGYRTDPTDTPAEPLAPSSWANEILGMNTPGRPTRRQSLRDEVDGYLMEPLSNFGSVRYWQDNQLRHPTIFALAIDYLPIQGSAVPCERVFSSSGETDTVRRSRIAPDLMEALQMLKFSVKKGRSLNFTAGTSLEDEIALMETEAEDQGLVPEDPTGYNSFIQALLETEYDSE</sequence>
<keyword evidence="4" id="KW-0862">Zinc</keyword>
<dbReference type="Pfam" id="PF05699">
    <property type="entry name" value="Dimer_Tnp_hAT"/>
    <property type="match status" value="1"/>
</dbReference>
<reference evidence="8" key="1">
    <citation type="submission" date="2020-05" db="EMBL/GenBank/DDBJ databases">
        <title>Mycena genomes resolve the evolution of fungal bioluminescence.</title>
        <authorList>
            <person name="Tsai I.J."/>
        </authorList>
    </citation>
    <scope>NUCLEOTIDE SEQUENCE</scope>
    <source>
        <strain evidence="8">160909Yilan</strain>
    </source>
</reference>
<evidence type="ECO:0000256" key="4">
    <source>
        <dbReference type="ARBA" id="ARBA00022833"/>
    </source>
</evidence>
<evidence type="ECO:0000313" key="9">
    <source>
        <dbReference type="Proteomes" id="UP000623467"/>
    </source>
</evidence>
<comment type="subcellular location">
    <subcellularLocation>
        <location evidence="1">Nucleus</location>
    </subcellularLocation>
</comment>
<dbReference type="InterPro" id="IPR012337">
    <property type="entry name" value="RNaseH-like_sf"/>
</dbReference>
<evidence type="ECO:0000313" key="8">
    <source>
        <dbReference type="EMBL" id="KAF7334741.1"/>
    </source>
</evidence>
<accession>A0A8H6X666</accession>
<feature type="domain" description="HAT C-terminal dimerisation" evidence="7">
    <location>
        <begin position="749"/>
        <end position="820"/>
    </location>
</feature>